<protein>
    <recommendedName>
        <fullName evidence="5">AtpZ/AtpI family protein</fullName>
    </recommendedName>
</protein>
<feature type="transmembrane region" description="Helical" evidence="2">
    <location>
        <begin position="57"/>
        <end position="77"/>
    </location>
</feature>
<proteinExistence type="predicted"/>
<dbReference type="EMBL" id="DPIY01000010">
    <property type="protein sequence ID" value="HCT58457.1"/>
    <property type="molecule type" value="Genomic_DNA"/>
</dbReference>
<feature type="region of interest" description="Disordered" evidence="1">
    <location>
        <begin position="28"/>
        <end position="54"/>
    </location>
</feature>
<reference evidence="3 4" key="1">
    <citation type="journal article" date="2018" name="Nat. Biotechnol.">
        <title>A standardized bacterial taxonomy based on genome phylogeny substantially revises the tree of life.</title>
        <authorList>
            <person name="Parks D.H."/>
            <person name="Chuvochina M."/>
            <person name="Waite D.W."/>
            <person name="Rinke C."/>
            <person name="Skarshewski A."/>
            <person name="Chaumeil P.A."/>
            <person name="Hugenholtz P."/>
        </authorList>
    </citation>
    <scope>NUCLEOTIDE SEQUENCE [LARGE SCALE GENOMIC DNA]</scope>
    <source>
        <strain evidence="3">UBA8844</strain>
    </source>
</reference>
<evidence type="ECO:0000313" key="3">
    <source>
        <dbReference type="EMBL" id="HCT58457.1"/>
    </source>
</evidence>
<dbReference type="Proteomes" id="UP000264071">
    <property type="component" value="Unassembled WGS sequence"/>
</dbReference>
<feature type="transmembrane region" description="Helical" evidence="2">
    <location>
        <begin position="89"/>
        <end position="107"/>
    </location>
</feature>
<accession>A0A3D4VDM8</accession>
<gene>
    <name evidence="3" type="ORF">DGD08_14730</name>
</gene>
<keyword evidence="2" id="KW-0812">Transmembrane</keyword>
<sequence length="131" mass="14648">MQHDLYRPRPTPRLLFGLSRNDRLRKISQASSFRPRMAENPHRSTQESKPPGDVSPWALAGLGMQFFAAILLFVYAGNWMDRRFDTAPLFLLGGVLVGGGGAFYSGYRRLTATQRVPRASSVDHDDSTPKP</sequence>
<keyword evidence="2" id="KW-0472">Membrane</keyword>
<comment type="caution">
    <text evidence="3">The sequence shown here is derived from an EMBL/GenBank/DDBJ whole genome shotgun (WGS) entry which is preliminary data.</text>
</comment>
<organism evidence="3 4">
    <name type="scientific">Gemmatimonas aurantiaca</name>
    <dbReference type="NCBI Taxonomy" id="173480"/>
    <lineage>
        <taxon>Bacteria</taxon>
        <taxon>Pseudomonadati</taxon>
        <taxon>Gemmatimonadota</taxon>
        <taxon>Gemmatimonadia</taxon>
        <taxon>Gemmatimonadales</taxon>
        <taxon>Gemmatimonadaceae</taxon>
        <taxon>Gemmatimonas</taxon>
    </lineage>
</organism>
<evidence type="ECO:0008006" key="5">
    <source>
        <dbReference type="Google" id="ProtNLM"/>
    </source>
</evidence>
<name>A0A3D4VDM8_9BACT</name>
<dbReference type="InterPro" id="IPR032820">
    <property type="entry name" value="ATPase_put"/>
</dbReference>
<dbReference type="AlphaFoldDB" id="A0A3D4VDM8"/>
<keyword evidence="2" id="KW-1133">Transmembrane helix</keyword>
<feature type="compositionally biased region" description="Basic and acidic residues" evidence="1">
    <location>
        <begin position="36"/>
        <end position="46"/>
    </location>
</feature>
<evidence type="ECO:0000313" key="4">
    <source>
        <dbReference type="Proteomes" id="UP000264071"/>
    </source>
</evidence>
<evidence type="ECO:0000256" key="1">
    <source>
        <dbReference type="SAM" id="MobiDB-lite"/>
    </source>
</evidence>
<dbReference type="Pfam" id="PF09527">
    <property type="entry name" value="ATPase_gene1"/>
    <property type="match status" value="1"/>
</dbReference>
<evidence type="ECO:0000256" key="2">
    <source>
        <dbReference type="SAM" id="Phobius"/>
    </source>
</evidence>